<evidence type="ECO:0000256" key="1">
    <source>
        <dbReference type="SAM" id="MobiDB-lite"/>
    </source>
</evidence>
<dbReference type="PROSITE" id="PS50838">
    <property type="entry name" value="MAGE"/>
    <property type="match status" value="1"/>
</dbReference>
<dbReference type="AlphaFoldDB" id="M3XVQ2"/>
<accession>M3XVQ2</accession>
<dbReference type="HOGENOM" id="CLU_001549_0_0_1"/>
<protein>
    <submittedName>
        <fullName evidence="3">Trophinin</fullName>
    </submittedName>
</protein>
<dbReference type="InterPro" id="IPR041898">
    <property type="entry name" value="MAGE_WH1"/>
</dbReference>
<dbReference type="eggNOG" id="KOG4562">
    <property type="taxonomic scope" value="Eukaryota"/>
</dbReference>
<dbReference type="InParanoid" id="M3XVQ2"/>
<reference evidence="3" key="1">
    <citation type="submission" date="2024-06" db="UniProtKB">
        <authorList>
            <consortium name="Ensembl"/>
        </authorList>
    </citation>
    <scope>IDENTIFICATION</scope>
</reference>
<dbReference type="Pfam" id="PF01454">
    <property type="entry name" value="MAGE"/>
    <property type="match status" value="1"/>
</dbReference>
<dbReference type="PANTHER" id="PTHR11736">
    <property type="entry name" value="MELANOMA-ASSOCIATED ANTIGEN MAGE ANTIGEN"/>
    <property type="match status" value="1"/>
</dbReference>
<dbReference type="SMART" id="SM01373">
    <property type="entry name" value="MAGE"/>
    <property type="match status" value="1"/>
</dbReference>
<feature type="compositionally biased region" description="Polar residues" evidence="1">
    <location>
        <begin position="150"/>
        <end position="165"/>
    </location>
</feature>
<dbReference type="InterPro" id="IPR037445">
    <property type="entry name" value="MAGE"/>
</dbReference>
<dbReference type="Ensembl" id="ENSMPUT00000003217.1">
    <property type="protein sequence ID" value="ENSMPUP00000003152.1"/>
    <property type="gene ID" value="ENSMPUG00000003185.1"/>
</dbReference>
<dbReference type="GO" id="GO:0000122">
    <property type="term" value="P:negative regulation of transcription by RNA polymerase II"/>
    <property type="evidence" value="ECO:0007669"/>
    <property type="project" value="TreeGrafter"/>
</dbReference>
<dbReference type="Gene3D" id="1.10.10.1200">
    <property type="entry name" value="MAGE homology domain, winged helix WH1 motif"/>
    <property type="match status" value="1"/>
</dbReference>
<proteinExistence type="predicted"/>
<feature type="region of interest" description="Disordered" evidence="1">
    <location>
        <begin position="126"/>
        <end position="165"/>
    </location>
</feature>
<dbReference type="GeneTree" id="ENSGT00940000162763"/>
<dbReference type="FunFam" id="1.10.10.1210:FF:000001">
    <property type="entry name" value="melanoma-associated antigen D1"/>
    <property type="match status" value="1"/>
</dbReference>
<dbReference type="STRING" id="9669.ENSMPUP00000003152"/>
<dbReference type="FunFam" id="1.10.10.1200:FF:000001">
    <property type="entry name" value="Melanoma-associated antigen D1"/>
    <property type="match status" value="1"/>
</dbReference>
<gene>
    <name evidence="3" type="primary">TRO</name>
</gene>
<dbReference type="InterPro" id="IPR002190">
    <property type="entry name" value="MHD_dom"/>
</dbReference>
<dbReference type="InterPro" id="IPR041899">
    <property type="entry name" value="MAGE_WH2"/>
</dbReference>
<dbReference type="Gene3D" id="1.10.10.1210">
    <property type="entry name" value="MAGE homology domain, winged helix WH2 motif"/>
    <property type="match status" value="1"/>
</dbReference>
<dbReference type="PANTHER" id="PTHR11736:SF83">
    <property type="entry name" value="TROPHININ"/>
    <property type="match status" value="1"/>
</dbReference>
<dbReference type="OMA" id="SAANICF"/>
<dbReference type="GO" id="GO:0005634">
    <property type="term" value="C:nucleus"/>
    <property type="evidence" value="ECO:0007669"/>
    <property type="project" value="TreeGrafter"/>
</dbReference>
<feature type="domain" description="MAGE" evidence="2">
    <location>
        <begin position="431"/>
        <end position="618"/>
    </location>
</feature>
<dbReference type="EMBL" id="AEYP01105458">
    <property type="status" value="NOT_ANNOTATED_CDS"/>
    <property type="molecule type" value="Genomic_DNA"/>
</dbReference>
<dbReference type="EMBL" id="AEYP01105457">
    <property type="status" value="NOT_ANNOTATED_CDS"/>
    <property type="molecule type" value="Genomic_DNA"/>
</dbReference>
<evidence type="ECO:0000259" key="2">
    <source>
        <dbReference type="PROSITE" id="PS50838"/>
    </source>
</evidence>
<name>M3XVQ2_MUSPF</name>
<organism evidence="3">
    <name type="scientific">Mustela putorius furo</name>
    <name type="common">European domestic ferret</name>
    <name type="synonym">Mustela furo</name>
    <dbReference type="NCBI Taxonomy" id="9669"/>
    <lineage>
        <taxon>Eukaryota</taxon>
        <taxon>Metazoa</taxon>
        <taxon>Chordata</taxon>
        <taxon>Craniata</taxon>
        <taxon>Vertebrata</taxon>
        <taxon>Euteleostomi</taxon>
        <taxon>Mammalia</taxon>
        <taxon>Eutheria</taxon>
        <taxon>Laurasiatheria</taxon>
        <taxon>Carnivora</taxon>
        <taxon>Caniformia</taxon>
        <taxon>Musteloidea</taxon>
        <taxon>Mustelidae</taxon>
        <taxon>Mustelinae</taxon>
        <taxon>Mustela</taxon>
    </lineage>
</organism>
<evidence type="ECO:0000313" key="3">
    <source>
        <dbReference type="Ensembl" id="ENSMPUP00000003152.1"/>
    </source>
</evidence>
<sequence length="1253" mass="128946">INRRNDCGYRMLPFQGPMLPSGILERHFPLDTQTETTEEDSVLLMPTLLAATKDPLAMGPPVANWPKKSKTKKAPIKSITKAIPAAPTVSSANEIATNKLKVTLQALNLPIIPQINQASVTTKTNTQASSVTAQPKKANKTRRVTAKVAQASQYPTRKEGVTTQTKSSLAIQAPLTSGSANSQALIVPTKPKKVSKAKKAANKAITSAVDIPLAPTTTHTTTTQGQINNEAATTHATTTCIRLIASKAKKPTVKGINTDTELLEAPNAERPSRQTKASIVARPPKFKGKKAANIDPNSACEVSEAPLAQMITNQALAAALQVKRGSRVHKSVTKTQAAENQMKIVDQGLQAKIATFRTNMSAIETQVAAAVQALADDYLAQLSLEPTTSTWGKRKQKVRSLTSPSLKFSLLFHSYLPRDWRLLPPRDVAILQKRANKLVKYLLVKDQTKIPIKRSDMLKDVIQEYDEYFPEIIERASYALEKMFRVILKEIDKQSRLYILISTQESSAGILGTEARTSGAYLTKNHLASSFIGTAACSREVSSMFRNVSSLIWVRHSLFGEVRKLITDKFVKQKYLEYKRVPNSKPPEYEFFWGLRSYHETSKMKVLKFAFKIEPQSPLYAKDWAAQCQEAVEMEVQAAAVAVAETEARAEARAQMGIGEEAVAGPWNWDDMDIDCLTREELGDDAQSWNRFSFEIETRAQENAEASTNIDFSRGVSTRATFSDSACISFNGVPSPSGGFGGRAGTSFGGTPRTSASFSSTASICFSGIPSTSTSFSGAASISFSGAASTSSSFNSEACISFGGTPCTSAGFGGGVSSSFSIPLSSSPGFSGGASSGFGGTLSTTAGFSGALITSSSFGSLPRTSTVFSGALSTSTGFGGTLSTSVCFGGSPSSGASFGGTLNTSICFGSSPSTTNGFDGVLSTSVSFGGSSSTSADFGGTLSTSICFGGSPSTGASFGGAFSTSVGFGGALNTSAGFNSTSAISTSASFSSTPSTISGFGSVFSTSADFSGALTTTTDFGITPSTNIGFGGVPSTSLCFGSVSNANLCFGGPPSTSACFSGPTTASFGDGSSTTAGFIFGSGLNSSAGFSGGLSTSAGFSSGLGTSAIFGSGLSTSAGFGGGLISSDGFGDGLGTNAGFSSTLGTSAGFSGGLSISDGFGAGFNNSFNGGPSTIIGFGSGSNTSTGFIGEPCTSTSFNGGPSSIIGFSSGPSTGAGFSSGPSSGAGFGGGPRNGAGFGGGATSLGACSFSYG</sequence>